<evidence type="ECO:0000313" key="2">
    <source>
        <dbReference type="EMBL" id="ALI05622.1"/>
    </source>
</evidence>
<dbReference type="Proteomes" id="UP000059425">
    <property type="component" value="Chromosome"/>
</dbReference>
<reference evidence="2 3" key="2">
    <citation type="journal article" date="2018" name="Nature">
        <title>Mutant phenotypes for thousands of bacterial genes of unknown function.</title>
        <authorList>
            <person name="Price M.N."/>
            <person name="Wetmore K.M."/>
            <person name="Waters R.J."/>
            <person name="Callaghan M."/>
            <person name="Ray J."/>
            <person name="Liu H."/>
            <person name="Kuehl J.V."/>
            <person name="Melnyk R.A."/>
            <person name="Lamson J.S."/>
            <person name="Suh Y."/>
            <person name="Carlson H.K."/>
            <person name="Esquivel Z."/>
            <person name="Sadeeshkumar H."/>
            <person name="Chakraborty R."/>
            <person name="Zane G.M."/>
            <person name="Rubin B.E."/>
            <person name="Wall J.D."/>
            <person name="Visel A."/>
            <person name="Bristow J."/>
            <person name="Blow M.J."/>
            <person name="Arkin A.P."/>
            <person name="Deutschbauer A.M."/>
        </authorList>
    </citation>
    <scope>NUCLEOTIDE SEQUENCE [LARGE SCALE GENOMIC DNA]</scope>
    <source>
        <strain evidence="2 3">FW300-N2C3</strain>
    </source>
</reference>
<dbReference type="OrthoDB" id="6980580at2"/>
<dbReference type="RefSeq" id="WP_060738383.1">
    <property type="nucleotide sequence ID" value="NZ_CP012831.1"/>
</dbReference>
<feature type="region of interest" description="Disordered" evidence="1">
    <location>
        <begin position="59"/>
        <end position="87"/>
    </location>
</feature>
<protein>
    <submittedName>
        <fullName evidence="2">Uncharacterized protein</fullName>
    </submittedName>
</protein>
<name>A0A0N9WQ98_PSEFL</name>
<evidence type="ECO:0000256" key="1">
    <source>
        <dbReference type="SAM" id="MobiDB-lite"/>
    </source>
</evidence>
<accession>A0A0N9WQ98</accession>
<reference evidence="3" key="1">
    <citation type="submission" date="2015-09" db="EMBL/GenBank/DDBJ databases">
        <title>Whole genome sequence of Pseudomonas fluorescens FW300-N2C3.</title>
        <authorList>
            <person name="Ray J."/>
            <person name="Melnyk R."/>
            <person name="Deutschbauer A."/>
        </authorList>
    </citation>
    <scope>NUCLEOTIDE SEQUENCE [LARGE SCALE GENOMIC DNA]</scope>
    <source>
        <strain evidence="3">FW300-N2C3</strain>
    </source>
</reference>
<proteinExistence type="predicted"/>
<dbReference type="AlphaFoldDB" id="A0A0N9WQ98"/>
<dbReference type="EMBL" id="CP012831">
    <property type="protein sequence ID" value="ALI05622.1"/>
    <property type="molecule type" value="Genomic_DNA"/>
</dbReference>
<feature type="compositionally biased region" description="Polar residues" evidence="1">
    <location>
        <begin position="59"/>
        <end position="68"/>
    </location>
</feature>
<sequence>MQVNQTQGSAAEATTPPLSIGDTVSYVAISGGGRSYRFSARKAVIEEINGDVATLRSANGRTTTQPLSKLTPDGQPNALTSMLMGGR</sequence>
<evidence type="ECO:0000313" key="3">
    <source>
        <dbReference type="Proteomes" id="UP000059425"/>
    </source>
</evidence>
<organism evidence="2 3">
    <name type="scientific">Pseudomonas fluorescens</name>
    <dbReference type="NCBI Taxonomy" id="294"/>
    <lineage>
        <taxon>Bacteria</taxon>
        <taxon>Pseudomonadati</taxon>
        <taxon>Pseudomonadota</taxon>
        <taxon>Gammaproteobacteria</taxon>
        <taxon>Pseudomonadales</taxon>
        <taxon>Pseudomonadaceae</taxon>
        <taxon>Pseudomonas</taxon>
    </lineage>
</organism>
<gene>
    <name evidence="2" type="ORF">AO356_02145</name>
</gene>